<evidence type="ECO:0000313" key="2">
    <source>
        <dbReference type="EMBL" id="KAG5630289.1"/>
    </source>
</evidence>
<sequence>MCAPLYAPHLVYRLVDVTRTKTHDPSQGPMLTIVDRQAHDDSWIGRIFGMAELQLRLGGRLVTKDEMATLAKCYPLTDSGLYMCRMGPSFQEPIDDATTDEKDYLKEDKSNDTGPGDDNTDVGDRDGVAALMAMDFATNGS</sequence>
<dbReference type="AlphaFoldDB" id="A0A9J6B0S1"/>
<reference evidence="2 3" key="1">
    <citation type="submission" date="2020-09" db="EMBL/GenBank/DDBJ databases">
        <title>De no assembly of potato wild relative species, Solanum commersonii.</title>
        <authorList>
            <person name="Cho K."/>
        </authorList>
    </citation>
    <scope>NUCLEOTIDE SEQUENCE [LARGE SCALE GENOMIC DNA]</scope>
    <source>
        <strain evidence="2">LZ3.2</strain>
        <tissue evidence="2">Leaf</tissue>
    </source>
</reference>
<evidence type="ECO:0000313" key="3">
    <source>
        <dbReference type="Proteomes" id="UP000824120"/>
    </source>
</evidence>
<dbReference type="OrthoDB" id="1305292at2759"/>
<organism evidence="2 3">
    <name type="scientific">Solanum commersonii</name>
    <name type="common">Commerson's wild potato</name>
    <name type="synonym">Commerson's nightshade</name>
    <dbReference type="NCBI Taxonomy" id="4109"/>
    <lineage>
        <taxon>Eukaryota</taxon>
        <taxon>Viridiplantae</taxon>
        <taxon>Streptophyta</taxon>
        <taxon>Embryophyta</taxon>
        <taxon>Tracheophyta</taxon>
        <taxon>Spermatophyta</taxon>
        <taxon>Magnoliopsida</taxon>
        <taxon>eudicotyledons</taxon>
        <taxon>Gunneridae</taxon>
        <taxon>Pentapetalae</taxon>
        <taxon>asterids</taxon>
        <taxon>lamiids</taxon>
        <taxon>Solanales</taxon>
        <taxon>Solanaceae</taxon>
        <taxon>Solanoideae</taxon>
        <taxon>Solaneae</taxon>
        <taxon>Solanum</taxon>
    </lineage>
</organism>
<proteinExistence type="predicted"/>
<keyword evidence="3" id="KW-1185">Reference proteome</keyword>
<dbReference type="EMBL" id="JACXVP010000001">
    <property type="protein sequence ID" value="KAG5630289.1"/>
    <property type="molecule type" value="Genomic_DNA"/>
</dbReference>
<evidence type="ECO:0000256" key="1">
    <source>
        <dbReference type="SAM" id="MobiDB-lite"/>
    </source>
</evidence>
<gene>
    <name evidence="2" type="ORF">H5410_002006</name>
</gene>
<protein>
    <submittedName>
        <fullName evidence="2">Uncharacterized protein</fullName>
    </submittedName>
</protein>
<accession>A0A9J6B0S1</accession>
<dbReference type="Proteomes" id="UP000824120">
    <property type="component" value="Chromosome 1"/>
</dbReference>
<comment type="caution">
    <text evidence="2">The sequence shown here is derived from an EMBL/GenBank/DDBJ whole genome shotgun (WGS) entry which is preliminary data.</text>
</comment>
<name>A0A9J6B0S1_SOLCO</name>
<feature type="compositionally biased region" description="Basic and acidic residues" evidence="1">
    <location>
        <begin position="99"/>
        <end position="111"/>
    </location>
</feature>
<feature type="region of interest" description="Disordered" evidence="1">
    <location>
        <begin position="92"/>
        <end position="125"/>
    </location>
</feature>